<organism evidence="2 3">
    <name type="scientific">Clostridium sartagoforme AAU1</name>
    <dbReference type="NCBI Taxonomy" id="1202534"/>
    <lineage>
        <taxon>Bacteria</taxon>
        <taxon>Bacillati</taxon>
        <taxon>Bacillota</taxon>
        <taxon>Clostridia</taxon>
        <taxon>Eubacteriales</taxon>
        <taxon>Clostridiaceae</taxon>
        <taxon>Clostridium</taxon>
    </lineage>
</organism>
<reference evidence="2 3" key="1">
    <citation type="submission" date="2013-03" db="EMBL/GenBank/DDBJ databases">
        <title>Whole genome shotgun sequencing of Clostridium sartagoforme AAU1.</title>
        <authorList>
            <person name="Joshi C.G."/>
            <person name="Duggirala S.M."/>
            <person name="Nathani N.M."/>
            <person name="Bhatt V.D."/>
            <person name="Patel A.K."/>
            <person name="Pandya P.R."/>
            <person name="KaPatel J.A."/>
        </authorList>
    </citation>
    <scope>NUCLEOTIDE SEQUENCE [LARGE SCALE GENOMIC DNA]</scope>
    <source>
        <strain evidence="2 3">AAU1</strain>
    </source>
</reference>
<dbReference type="GO" id="GO:0003677">
    <property type="term" value="F:DNA binding"/>
    <property type="evidence" value="ECO:0007669"/>
    <property type="project" value="InterPro"/>
</dbReference>
<evidence type="ECO:0000313" key="2">
    <source>
        <dbReference type="EMBL" id="EOR24456.1"/>
    </source>
</evidence>
<keyword evidence="3" id="KW-1185">Reference proteome</keyword>
<comment type="caution">
    <text evidence="2">The sequence shown here is derived from an EMBL/GenBank/DDBJ whole genome shotgun (WGS) entry which is preliminary data.</text>
</comment>
<sequence>MSIKTTEVYSVEEFALKAGITTAHARQLLREKKLKGIKVGRSWKISKTEVNNYLGIQTDIGAIEKEIYIKELEAKVKNFEMQINTFKNLVDTLGNIVGL</sequence>
<accession>R9CB94</accession>
<dbReference type="OrthoDB" id="90266at2"/>
<evidence type="ECO:0000259" key="1">
    <source>
        <dbReference type="Pfam" id="PF12728"/>
    </source>
</evidence>
<dbReference type="Pfam" id="PF12728">
    <property type="entry name" value="HTH_17"/>
    <property type="match status" value="1"/>
</dbReference>
<protein>
    <recommendedName>
        <fullName evidence="1">Helix-turn-helix domain-containing protein</fullName>
    </recommendedName>
</protein>
<evidence type="ECO:0000313" key="3">
    <source>
        <dbReference type="Proteomes" id="UP000013988"/>
    </source>
</evidence>
<dbReference type="InterPro" id="IPR010093">
    <property type="entry name" value="SinI_DNA-bd"/>
</dbReference>
<name>R9CB94_9CLOT</name>
<dbReference type="NCBIfam" id="TIGR01764">
    <property type="entry name" value="excise"/>
    <property type="match status" value="1"/>
</dbReference>
<proteinExistence type="predicted"/>
<dbReference type="EMBL" id="ASRV01000150">
    <property type="protein sequence ID" value="EOR24456.1"/>
    <property type="molecule type" value="Genomic_DNA"/>
</dbReference>
<dbReference type="InterPro" id="IPR041657">
    <property type="entry name" value="HTH_17"/>
</dbReference>
<dbReference type="RefSeq" id="WP_016207856.1">
    <property type="nucleotide sequence ID" value="NZ_ASRV01000150.1"/>
</dbReference>
<dbReference type="AlphaFoldDB" id="R9CB94"/>
<dbReference type="PATRIC" id="fig|1202534.3.peg.2512"/>
<dbReference type="Proteomes" id="UP000013988">
    <property type="component" value="Unassembled WGS sequence"/>
</dbReference>
<feature type="domain" description="Helix-turn-helix" evidence="1">
    <location>
        <begin position="8"/>
        <end position="54"/>
    </location>
</feature>
<gene>
    <name evidence="2" type="ORF">A500_12664</name>
</gene>